<evidence type="ECO:0000313" key="2">
    <source>
        <dbReference type="EMBL" id="KAJ8410117.1"/>
    </source>
</evidence>
<evidence type="ECO:0000256" key="1">
    <source>
        <dbReference type="SAM" id="MobiDB-lite"/>
    </source>
</evidence>
<comment type="caution">
    <text evidence="2">The sequence shown here is derived from an EMBL/GenBank/DDBJ whole genome shotgun (WGS) entry which is preliminary data.</text>
</comment>
<protein>
    <submittedName>
        <fullName evidence="2">Uncharacterized protein</fullName>
    </submittedName>
</protein>
<organism evidence="2 3">
    <name type="scientific">Aldrovandia affinis</name>
    <dbReference type="NCBI Taxonomy" id="143900"/>
    <lineage>
        <taxon>Eukaryota</taxon>
        <taxon>Metazoa</taxon>
        <taxon>Chordata</taxon>
        <taxon>Craniata</taxon>
        <taxon>Vertebrata</taxon>
        <taxon>Euteleostomi</taxon>
        <taxon>Actinopterygii</taxon>
        <taxon>Neopterygii</taxon>
        <taxon>Teleostei</taxon>
        <taxon>Notacanthiformes</taxon>
        <taxon>Halosauridae</taxon>
        <taxon>Aldrovandia</taxon>
    </lineage>
</organism>
<gene>
    <name evidence="2" type="ORF">AAFF_G00211580</name>
</gene>
<accession>A0AAD7SWJ4</accession>
<evidence type="ECO:0000313" key="3">
    <source>
        <dbReference type="Proteomes" id="UP001221898"/>
    </source>
</evidence>
<feature type="region of interest" description="Disordered" evidence="1">
    <location>
        <begin position="83"/>
        <end position="121"/>
    </location>
</feature>
<dbReference type="AlphaFoldDB" id="A0AAD7SWJ4"/>
<keyword evidence="3" id="KW-1185">Reference proteome</keyword>
<dbReference type="Proteomes" id="UP001221898">
    <property type="component" value="Unassembled WGS sequence"/>
</dbReference>
<proteinExistence type="predicted"/>
<name>A0AAD7SWJ4_9TELE</name>
<dbReference type="EMBL" id="JAINUG010000028">
    <property type="protein sequence ID" value="KAJ8410117.1"/>
    <property type="molecule type" value="Genomic_DNA"/>
</dbReference>
<sequence length="121" mass="12670">MLTVALDVVLARGPPGAPRLESRRVAGGGGWYCGRAAVGHSRGKQDIRVMSGSAYTGSDWAERADVRRLRGALCTLTPRGVVASANGPQISRQPRGRRGNAGAPANGEETNKRLKSSLSGF</sequence>
<reference evidence="2" key="1">
    <citation type="journal article" date="2023" name="Science">
        <title>Genome structures resolve the early diversification of teleost fishes.</title>
        <authorList>
            <person name="Parey E."/>
            <person name="Louis A."/>
            <person name="Montfort J."/>
            <person name="Bouchez O."/>
            <person name="Roques C."/>
            <person name="Iampietro C."/>
            <person name="Lluch J."/>
            <person name="Castinel A."/>
            <person name="Donnadieu C."/>
            <person name="Desvignes T."/>
            <person name="Floi Bucao C."/>
            <person name="Jouanno E."/>
            <person name="Wen M."/>
            <person name="Mejri S."/>
            <person name="Dirks R."/>
            <person name="Jansen H."/>
            <person name="Henkel C."/>
            <person name="Chen W.J."/>
            <person name="Zahm M."/>
            <person name="Cabau C."/>
            <person name="Klopp C."/>
            <person name="Thompson A.W."/>
            <person name="Robinson-Rechavi M."/>
            <person name="Braasch I."/>
            <person name="Lecointre G."/>
            <person name="Bobe J."/>
            <person name="Postlethwait J.H."/>
            <person name="Berthelot C."/>
            <person name="Roest Crollius H."/>
            <person name="Guiguen Y."/>
        </authorList>
    </citation>
    <scope>NUCLEOTIDE SEQUENCE</scope>
    <source>
        <strain evidence="2">NC1722</strain>
    </source>
</reference>